<dbReference type="InterPro" id="IPR035204">
    <property type="entry name" value="NDUFB11"/>
</dbReference>
<dbReference type="EMBL" id="HBFX01018603">
    <property type="protein sequence ID" value="CAD8956737.1"/>
    <property type="molecule type" value="Transcribed_RNA"/>
</dbReference>
<organism evidence="1">
    <name type="scientific">Hemiselmis andersenii</name>
    <name type="common">Cryptophyte alga</name>
    <dbReference type="NCBI Taxonomy" id="464988"/>
    <lineage>
        <taxon>Eukaryota</taxon>
        <taxon>Cryptophyceae</taxon>
        <taxon>Cryptomonadales</taxon>
        <taxon>Hemiselmidaceae</taxon>
        <taxon>Hemiselmis</taxon>
    </lineage>
</organism>
<sequence length="99" mass="11581">MACTGRIPNQDAYIDQRPNLDNDHWITNWIRSQMEPPVERDERCRMWLLKVSNGAKDIKERWALPMKAPGYWKPFTSQENEVAKASLQNKLKGKTDGCY</sequence>
<dbReference type="EMBL" id="HBFK01011614">
    <property type="protein sequence ID" value="CAD8740528.1"/>
    <property type="molecule type" value="Transcribed_RNA"/>
</dbReference>
<proteinExistence type="predicted"/>
<dbReference type="AlphaFoldDB" id="A0A6U2IQP6"/>
<protein>
    <submittedName>
        <fullName evidence="1">Uncharacterized protein</fullName>
    </submittedName>
</protein>
<evidence type="ECO:0000313" key="3">
    <source>
        <dbReference type="EMBL" id="CAD8956743.1"/>
    </source>
</evidence>
<reference evidence="1" key="1">
    <citation type="submission" date="2021-01" db="EMBL/GenBank/DDBJ databases">
        <authorList>
            <person name="Corre E."/>
            <person name="Pelletier E."/>
            <person name="Niang G."/>
            <person name="Scheremetjew M."/>
            <person name="Finn R."/>
            <person name="Kale V."/>
            <person name="Holt S."/>
            <person name="Cochrane G."/>
            <person name="Meng A."/>
            <person name="Brown T."/>
            <person name="Cohen L."/>
        </authorList>
    </citation>
    <scope>NUCLEOTIDE SEQUENCE</scope>
    <source>
        <strain evidence="1">CCMP441</strain>
        <strain evidence="2">CCMP644</strain>
    </source>
</reference>
<accession>A0A6U2IQP6</accession>
<name>A0A6U2IQP6_HEMAN</name>
<gene>
    <name evidence="2" type="ORF">HAND00432_LOCUS11275</name>
    <name evidence="3" type="ORF">HAND00432_LOCUS11281</name>
    <name evidence="1" type="ORF">HAND1043_LOCUS7020</name>
</gene>
<dbReference type="EMBL" id="HBFX01018614">
    <property type="protein sequence ID" value="CAD8956743.1"/>
    <property type="molecule type" value="Transcribed_RNA"/>
</dbReference>
<evidence type="ECO:0000313" key="2">
    <source>
        <dbReference type="EMBL" id="CAD8956737.1"/>
    </source>
</evidence>
<dbReference type="Pfam" id="PF17250">
    <property type="entry name" value="NDUFB11"/>
    <property type="match status" value="1"/>
</dbReference>
<evidence type="ECO:0000313" key="1">
    <source>
        <dbReference type="EMBL" id="CAD8740528.1"/>
    </source>
</evidence>